<dbReference type="InterPro" id="IPR000305">
    <property type="entry name" value="GIY-YIG_endonuc"/>
</dbReference>
<dbReference type="AlphaFoldDB" id="A0A151IDL7"/>
<dbReference type="Pfam" id="PF26215">
    <property type="entry name" value="HTH_animal"/>
    <property type="match status" value="1"/>
</dbReference>
<dbReference type="EMBL" id="KQ977913">
    <property type="protein sequence ID" value="KYM98823.1"/>
    <property type="molecule type" value="Genomic_DNA"/>
</dbReference>
<evidence type="ECO:0000313" key="2">
    <source>
        <dbReference type="EMBL" id="KYM98823.1"/>
    </source>
</evidence>
<proteinExistence type="predicted"/>
<gene>
    <name evidence="2" type="ORF">ALC62_10453</name>
</gene>
<feature type="domain" description="GIY-YIG" evidence="1">
    <location>
        <begin position="235"/>
        <end position="325"/>
    </location>
</feature>
<evidence type="ECO:0000259" key="1">
    <source>
        <dbReference type="PROSITE" id="PS50164"/>
    </source>
</evidence>
<organism evidence="2 3">
    <name type="scientific">Cyphomyrmex costatus</name>
    <dbReference type="NCBI Taxonomy" id="456900"/>
    <lineage>
        <taxon>Eukaryota</taxon>
        <taxon>Metazoa</taxon>
        <taxon>Ecdysozoa</taxon>
        <taxon>Arthropoda</taxon>
        <taxon>Hexapoda</taxon>
        <taxon>Insecta</taxon>
        <taxon>Pterygota</taxon>
        <taxon>Neoptera</taxon>
        <taxon>Endopterygota</taxon>
        <taxon>Hymenoptera</taxon>
        <taxon>Apocrita</taxon>
        <taxon>Aculeata</taxon>
        <taxon>Formicoidea</taxon>
        <taxon>Formicidae</taxon>
        <taxon>Myrmicinae</taxon>
        <taxon>Cyphomyrmex</taxon>
    </lineage>
</organism>
<dbReference type="PROSITE" id="PS50164">
    <property type="entry name" value="GIY_YIG"/>
    <property type="match status" value="1"/>
</dbReference>
<dbReference type="SUPFAM" id="SSF82771">
    <property type="entry name" value="GIY-YIG endonuclease"/>
    <property type="match status" value="1"/>
</dbReference>
<dbReference type="PANTHER" id="PTHR21301:SF10">
    <property type="entry name" value="REVERSE TRANSCRIPTASE DOMAIN-CONTAINING PROTEIN"/>
    <property type="match status" value="1"/>
</dbReference>
<sequence>MGSPLSLIIADLVMSRLESTSLACCNIDTLFYFRYVDDICTMVDSEKIDTLLLVFNTFHPCLQFTYEVGGEKLEFLYTTITTINNSFRFDWYRKPTFSGRFLNFLSNHPISQKRGVIYSLVDRALLLSDATFHTKNLTLIIDILLDNDYPLSFIFDTINQRIKHLQRNRQTINEREDNKLEDKRSVSWLTVPYIPLHTEKFKRFNKNDIRVSFHSPNKMNKYIKVQKDVLSHTSKNNVVYRIQCNDCDASYVGQTGRQLKTRINEHRNHIRHNTSTRSVITDHRLQFNHDFQWEDVRILDEEPNYRKRIISEMLNINKQKHSLNLQTDTEGLHDSYIPIVNKV</sequence>
<dbReference type="Proteomes" id="UP000078542">
    <property type="component" value="Unassembled WGS sequence"/>
</dbReference>
<keyword evidence="3" id="KW-1185">Reference proteome</keyword>
<accession>A0A151IDL7</accession>
<dbReference type="CDD" id="cd10442">
    <property type="entry name" value="GIY-YIG_PLEs"/>
    <property type="match status" value="1"/>
</dbReference>
<reference evidence="2 3" key="1">
    <citation type="submission" date="2016-03" db="EMBL/GenBank/DDBJ databases">
        <title>Cyphomyrmex costatus WGS genome.</title>
        <authorList>
            <person name="Nygaard S."/>
            <person name="Hu H."/>
            <person name="Boomsma J."/>
            <person name="Zhang G."/>
        </authorList>
    </citation>
    <scope>NUCLEOTIDE SEQUENCE [LARGE SCALE GENOMIC DNA]</scope>
    <source>
        <strain evidence="2">MS0001</strain>
        <tissue evidence="2">Whole body</tissue>
    </source>
</reference>
<dbReference type="InterPro" id="IPR058912">
    <property type="entry name" value="HTH_animal"/>
</dbReference>
<protein>
    <recommendedName>
        <fullName evidence="1">GIY-YIG domain-containing protein</fullName>
    </recommendedName>
</protein>
<dbReference type="PANTHER" id="PTHR21301">
    <property type="entry name" value="REVERSE TRANSCRIPTASE"/>
    <property type="match status" value="1"/>
</dbReference>
<evidence type="ECO:0000313" key="3">
    <source>
        <dbReference type="Proteomes" id="UP000078542"/>
    </source>
</evidence>
<dbReference type="Gene3D" id="3.40.1440.10">
    <property type="entry name" value="GIY-YIG endonuclease"/>
    <property type="match status" value="1"/>
</dbReference>
<dbReference type="InterPro" id="IPR035901">
    <property type="entry name" value="GIY-YIG_endonuc_sf"/>
</dbReference>
<name>A0A151IDL7_9HYME</name>
<dbReference type="Pfam" id="PF01541">
    <property type="entry name" value="GIY-YIG"/>
    <property type="match status" value="1"/>
</dbReference>